<dbReference type="Pfam" id="PF07715">
    <property type="entry name" value="Plug"/>
    <property type="match status" value="1"/>
</dbReference>
<evidence type="ECO:0000256" key="3">
    <source>
        <dbReference type="ARBA" id="ARBA00022448"/>
    </source>
</evidence>
<keyword evidence="4" id="KW-1134">Transmembrane beta strand</keyword>
<dbReference type="InterPro" id="IPR012910">
    <property type="entry name" value="Plug_dom"/>
</dbReference>
<dbReference type="Gene3D" id="2.170.130.10">
    <property type="entry name" value="TonB-dependent receptor, plug domain"/>
    <property type="match status" value="1"/>
</dbReference>
<reference evidence="10 11" key="1">
    <citation type="submission" date="2021-10" db="EMBL/GenBank/DDBJ databases">
        <authorList>
            <person name="Koch H."/>
        </authorList>
    </citation>
    <scope>NUCLEOTIDE SEQUENCE [LARGE SCALE GENOMIC DNA]</scope>
    <source>
        <strain evidence="10">6680</strain>
    </source>
</reference>
<comment type="similarity">
    <text evidence="2">Belongs to the TonB-dependent receptor family.</text>
</comment>
<dbReference type="InterPro" id="IPR037066">
    <property type="entry name" value="Plug_dom_sf"/>
</dbReference>
<organism evidence="10 11">
    <name type="scientific">Candidatus Nitrotoga arctica</name>
    <dbReference type="NCBI Taxonomy" id="453162"/>
    <lineage>
        <taxon>Bacteria</taxon>
        <taxon>Pseudomonadati</taxon>
        <taxon>Pseudomonadota</taxon>
        <taxon>Betaproteobacteria</taxon>
        <taxon>Nitrosomonadales</taxon>
        <taxon>Gallionellaceae</taxon>
        <taxon>Candidatus Nitrotoga</taxon>
    </lineage>
</organism>
<evidence type="ECO:0000313" key="11">
    <source>
        <dbReference type="Proteomes" id="UP000839052"/>
    </source>
</evidence>
<keyword evidence="3" id="KW-0813">Transport</keyword>
<evidence type="ECO:0000256" key="5">
    <source>
        <dbReference type="ARBA" id="ARBA00022692"/>
    </source>
</evidence>
<dbReference type="Gene3D" id="2.40.170.20">
    <property type="entry name" value="TonB-dependent receptor, beta-barrel domain"/>
    <property type="match status" value="1"/>
</dbReference>
<dbReference type="PANTHER" id="PTHR32552:SF82">
    <property type="entry name" value="FCUA PROTEIN"/>
    <property type="match status" value="1"/>
</dbReference>
<evidence type="ECO:0000256" key="6">
    <source>
        <dbReference type="ARBA" id="ARBA00023136"/>
    </source>
</evidence>
<protein>
    <submittedName>
        <fullName evidence="10">Ferrichrome-iron receptor</fullName>
    </submittedName>
</protein>
<evidence type="ECO:0000259" key="9">
    <source>
        <dbReference type="Pfam" id="PF07715"/>
    </source>
</evidence>
<dbReference type="InterPro" id="IPR039426">
    <property type="entry name" value="TonB-dep_rcpt-like"/>
</dbReference>
<keyword evidence="7 10" id="KW-0675">Receptor</keyword>
<dbReference type="Proteomes" id="UP000839052">
    <property type="component" value="Chromosome"/>
</dbReference>
<comment type="subcellular location">
    <subcellularLocation>
        <location evidence="1">Cell outer membrane</location>
        <topology evidence="1">Multi-pass membrane protein</topology>
    </subcellularLocation>
</comment>
<sequence length="347" mass="37528">MARGARLGMLGNINNLNIPFNVTAYTSELITNQQARSIADVMVNDAAIQISGPWYFDNFYIRGFAINREEIGVDGLYGIASAEGNLLNGIERVEVLKGPNTLVNGGAPKGTAGGAINLVPKRAGDIPLTRFTTSYLSDGNVGGHLDLGRPFGPDNSFGVRINASHRDGNTQVDHEKQRASTFTAGLDYRGQRLRVSGDFGVSRQRIDGAKSNFFVSAAALPLAPSGSNNVWPEWSYQDKKNIFGVVRADYDANDNVTFGMAYGGSRSKRDMISPFGILSNTNGNVDFFGSGLASDTDTRSMEGNMRLRFATGAVKHQMVLAATQFTSDITTISPHWPLRHLPISTNR</sequence>
<evidence type="ECO:0000256" key="2">
    <source>
        <dbReference type="ARBA" id="ARBA00009810"/>
    </source>
</evidence>
<keyword evidence="6" id="KW-0472">Membrane</keyword>
<keyword evidence="11" id="KW-1185">Reference proteome</keyword>
<accession>A0ABN8ATB5</accession>
<dbReference type="RefSeq" id="WP_239797556.1">
    <property type="nucleotide sequence ID" value="NZ_OU912926.1"/>
</dbReference>
<evidence type="ECO:0000256" key="1">
    <source>
        <dbReference type="ARBA" id="ARBA00004571"/>
    </source>
</evidence>
<keyword evidence="8" id="KW-0998">Cell outer membrane</keyword>
<evidence type="ECO:0000256" key="7">
    <source>
        <dbReference type="ARBA" id="ARBA00023170"/>
    </source>
</evidence>
<name>A0ABN8ATB5_9PROT</name>
<feature type="domain" description="TonB-dependent receptor plug" evidence="9">
    <location>
        <begin position="16"/>
        <end position="110"/>
    </location>
</feature>
<proteinExistence type="inferred from homology"/>
<dbReference type="SUPFAM" id="SSF56935">
    <property type="entry name" value="Porins"/>
    <property type="match status" value="1"/>
</dbReference>
<gene>
    <name evidence="10" type="ORF">NTG6680_2587</name>
</gene>
<dbReference type="EMBL" id="OU912926">
    <property type="protein sequence ID" value="CAG9933836.1"/>
    <property type="molecule type" value="Genomic_DNA"/>
</dbReference>
<evidence type="ECO:0000256" key="4">
    <source>
        <dbReference type="ARBA" id="ARBA00022452"/>
    </source>
</evidence>
<dbReference type="PANTHER" id="PTHR32552">
    <property type="entry name" value="FERRICHROME IRON RECEPTOR-RELATED"/>
    <property type="match status" value="1"/>
</dbReference>
<evidence type="ECO:0000313" key="10">
    <source>
        <dbReference type="EMBL" id="CAG9933836.1"/>
    </source>
</evidence>
<evidence type="ECO:0000256" key="8">
    <source>
        <dbReference type="ARBA" id="ARBA00023237"/>
    </source>
</evidence>
<keyword evidence="5" id="KW-0812">Transmembrane</keyword>
<dbReference type="InterPro" id="IPR036942">
    <property type="entry name" value="Beta-barrel_TonB_sf"/>
</dbReference>